<feature type="compositionally biased region" description="Polar residues" evidence="12">
    <location>
        <begin position="164"/>
        <end position="180"/>
    </location>
</feature>
<dbReference type="Proteomes" id="UP000242188">
    <property type="component" value="Unassembled WGS sequence"/>
</dbReference>
<dbReference type="InterPro" id="IPR023393">
    <property type="entry name" value="START-like_dom_sf"/>
</dbReference>
<proteinExistence type="predicted"/>
<evidence type="ECO:0000256" key="2">
    <source>
        <dbReference type="ARBA" id="ARBA00022448"/>
    </source>
</evidence>
<dbReference type="Pfam" id="PF01852">
    <property type="entry name" value="START"/>
    <property type="match status" value="1"/>
</dbReference>
<evidence type="ECO:0000256" key="6">
    <source>
        <dbReference type="ARBA" id="ARBA00023055"/>
    </source>
</evidence>
<comment type="caution">
    <text evidence="14">The sequence shown here is derived from an EMBL/GenBank/DDBJ whole genome shotgun (WGS) entry which is preliminary data.</text>
</comment>
<evidence type="ECO:0000313" key="14">
    <source>
        <dbReference type="EMBL" id="OWF41503.1"/>
    </source>
</evidence>
<evidence type="ECO:0000256" key="7">
    <source>
        <dbReference type="ARBA" id="ARBA00023121"/>
    </source>
</evidence>
<evidence type="ECO:0000256" key="10">
    <source>
        <dbReference type="ARBA" id="ARBA00077188"/>
    </source>
</evidence>
<dbReference type="Gene3D" id="3.30.530.20">
    <property type="match status" value="1"/>
</dbReference>
<dbReference type="InterPro" id="IPR051213">
    <property type="entry name" value="START_lipid_transfer"/>
</dbReference>
<evidence type="ECO:0000313" key="15">
    <source>
        <dbReference type="Proteomes" id="UP000242188"/>
    </source>
</evidence>
<dbReference type="PANTHER" id="PTHR19308">
    <property type="entry name" value="PHOSPHATIDYLCHOLINE TRANSFER PROTEIN"/>
    <property type="match status" value="1"/>
</dbReference>
<dbReference type="GO" id="GO:0008289">
    <property type="term" value="F:lipid binding"/>
    <property type="evidence" value="ECO:0007669"/>
    <property type="project" value="UniProtKB-KW"/>
</dbReference>
<evidence type="ECO:0000256" key="9">
    <source>
        <dbReference type="ARBA" id="ARBA00069061"/>
    </source>
</evidence>
<dbReference type="OrthoDB" id="1295045at2759"/>
<keyword evidence="4" id="KW-0597">Phosphoprotein</keyword>
<dbReference type="PROSITE" id="PS50848">
    <property type="entry name" value="START"/>
    <property type="match status" value="1"/>
</dbReference>
<organism evidence="14 15">
    <name type="scientific">Mizuhopecten yessoensis</name>
    <name type="common">Japanese scallop</name>
    <name type="synonym">Patinopecten yessoensis</name>
    <dbReference type="NCBI Taxonomy" id="6573"/>
    <lineage>
        <taxon>Eukaryota</taxon>
        <taxon>Metazoa</taxon>
        <taxon>Spiralia</taxon>
        <taxon>Lophotrochozoa</taxon>
        <taxon>Mollusca</taxon>
        <taxon>Bivalvia</taxon>
        <taxon>Autobranchia</taxon>
        <taxon>Pteriomorphia</taxon>
        <taxon>Pectinida</taxon>
        <taxon>Pectinoidea</taxon>
        <taxon>Pectinidae</taxon>
        <taxon>Mizuhopecten</taxon>
    </lineage>
</organism>
<dbReference type="SUPFAM" id="SSF55961">
    <property type="entry name" value="Bet v1-like"/>
    <property type="match status" value="1"/>
</dbReference>
<feature type="region of interest" description="Disordered" evidence="12">
    <location>
        <begin position="153"/>
        <end position="180"/>
    </location>
</feature>
<keyword evidence="6" id="KW-0445">Lipid transport</keyword>
<keyword evidence="3" id="KW-0963">Cytoplasm</keyword>
<dbReference type="GO" id="GO:0006869">
    <property type="term" value="P:lipid transport"/>
    <property type="evidence" value="ECO:0007669"/>
    <property type="project" value="UniProtKB-KW"/>
</dbReference>
<dbReference type="AlphaFoldDB" id="A0A210PYF2"/>
<evidence type="ECO:0000256" key="8">
    <source>
        <dbReference type="ARBA" id="ARBA00063535"/>
    </source>
</evidence>
<feature type="domain" description="START" evidence="13">
    <location>
        <begin position="190"/>
        <end position="376"/>
    </location>
</feature>
<dbReference type="SMART" id="SM00234">
    <property type="entry name" value="START"/>
    <property type="match status" value="1"/>
</dbReference>
<evidence type="ECO:0000256" key="4">
    <source>
        <dbReference type="ARBA" id="ARBA00022553"/>
    </source>
</evidence>
<dbReference type="FunFam" id="3.30.530.20:FF:000017">
    <property type="entry name" value="Phosphatidylcholine transfer protein, putative"/>
    <property type="match status" value="1"/>
</dbReference>
<evidence type="ECO:0000256" key="3">
    <source>
        <dbReference type="ARBA" id="ARBA00022490"/>
    </source>
</evidence>
<evidence type="ECO:0000256" key="5">
    <source>
        <dbReference type="ARBA" id="ARBA00022990"/>
    </source>
</evidence>
<evidence type="ECO:0000256" key="1">
    <source>
        <dbReference type="ARBA" id="ARBA00004496"/>
    </source>
</evidence>
<comment type="subcellular location">
    <subcellularLocation>
        <location evidence="1">Cytoplasm</location>
    </subcellularLocation>
</comment>
<accession>A0A210PYF2</accession>
<comment type="subunit">
    <text evidence="8">Interacts with ACOT13/THEM2.</text>
</comment>
<dbReference type="STRING" id="6573.A0A210PYF2"/>
<evidence type="ECO:0000259" key="13">
    <source>
        <dbReference type="PROSITE" id="PS50848"/>
    </source>
</evidence>
<name>A0A210PYF2_MIZYE</name>
<gene>
    <name evidence="14" type="ORF">KP79_PYT17392</name>
</gene>
<dbReference type="PANTHER" id="PTHR19308:SF8">
    <property type="entry name" value="STAR-RELATED LIPID TRANSFER PROTEIN 7, MITOCHONDRIAL"/>
    <property type="match status" value="1"/>
</dbReference>
<dbReference type="InterPro" id="IPR002913">
    <property type="entry name" value="START_lipid-bd_dom"/>
</dbReference>
<evidence type="ECO:0000256" key="12">
    <source>
        <dbReference type="SAM" id="MobiDB-lite"/>
    </source>
</evidence>
<dbReference type="EMBL" id="NEDP02005386">
    <property type="protein sequence ID" value="OWF41503.1"/>
    <property type="molecule type" value="Genomic_DNA"/>
</dbReference>
<keyword evidence="2" id="KW-0813">Transport</keyword>
<dbReference type="GO" id="GO:0005829">
    <property type="term" value="C:cytosol"/>
    <property type="evidence" value="ECO:0007669"/>
    <property type="project" value="UniProtKB-ARBA"/>
</dbReference>
<protein>
    <recommendedName>
        <fullName evidence="9">Phosphatidylcholine transfer protein</fullName>
    </recommendedName>
    <alternativeName>
        <fullName evidence="11">START domain-containing protein 2</fullName>
    </alternativeName>
    <alternativeName>
        <fullName evidence="10">StAR-related lipid transfer protein 2</fullName>
    </alternativeName>
</protein>
<sequence length="397" mass="45616">MNVDNIFLQLRVLAHRLLSTNQRKTQAILFKRAATLAGKNGDASWKNAIVRKLLDQFGILNDLTIKQCNGVAAQRLRRTTQILFLYRRVYGESVVRLINRFSDPFMKNGKVRNAFCLYGAALFSWQNNQLTDSDLESCIDDMKHIEDLVNAECENNDRGGSDVDNGTRSGGNENSGNQEDSSVNHYMDTWACILNKINFKVWSKPVQGSAVYEYKVYGTFEDITPMSFYTVQVDLEYRKRWDKRIIKLEMVDHDKESGSEIIHWVTSFIWPMANREYVFVRRYKVDRQKNVMVLMSHSTDHPGIPKNKSCVRITKYESDMVIKPHTNFNENGFDYVLTYYDDPQASIPSVAYDWLAAKGVPGFLEDVHKAAKTLQETDQNQNSLGECGYTPAIPQYC</sequence>
<keyword evidence="5" id="KW-0007">Acetylation</keyword>
<keyword evidence="7" id="KW-0446">Lipid-binding</keyword>
<reference evidence="14 15" key="1">
    <citation type="journal article" date="2017" name="Nat. Ecol. Evol.">
        <title>Scallop genome provides insights into evolution of bilaterian karyotype and development.</title>
        <authorList>
            <person name="Wang S."/>
            <person name="Zhang J."/>
            <person name="Jiao W."/>
            <person name="Li J."/>
            <person name="Xun X."/>
            <person name="Sun Y."/>
            <person name="Guo X."/>
            <person name="Huan P."/>
            <person name="Dong B."/>
            <person name="Zhang L."/>
            <person name="Hu X."/>
            <person name="Sun X."/>
            <person name="Wang J."/>
            <person name="Zhao C."/>
            <person name="Wang Y."/>
            <person name="Wang D."/>
            <person name="Huang X."/>
            <person name="Wang R."/>
            <person name="Lv J."/>
            <person name="Li Y."/>
            <person name="Zhang Z."/>
            <person name="Liu B."/>
            <person name="Lu W."/>
            <person name="Hui Y."/>
            <person name="Liang J."/>
            <person name="Zhou Z."/>
            <person name="Hou R."/>
            <person name="Li X."/>
            <person name="Liu Y."/>
            <person name="Li H."/>
            <person name="Ning X."/>
            <person name="Lin Y."/>
            <person name="Zhao L."/>
            <person name="Xing Q."/>
            <person name="Dou J."/>
            <person name="Li Y."/>
            <person name="Mao J."/>
            <person name="Guo H."/>
            <person name="Dou H."/>
            <person name="Li T."/>
            <person name="Mu C."/>
            <person name="Jiang W."/>
            <person name="Fu Q."/>
            <person name="Fu X."/>
            <person name="Miao Y."/>
            <person name="Liu J."/>
            <person name="Yu Q."/>
            <person name="Li R."/>
            <person name="Liao H."/>
            <person name="Li X."/>
            <person name="Kong Y."/>
            <person name="Jiang Z."/>
            <person name="Chourrout D."/>
            <person name="Li R."/>
            <person name="Bao Z."/>
        </authorList>
    </citation>
    <scope>NUCLEOTIDE SEQUENCE [LARGE SCALE GENOMIC DNA]</scope>
    <source>
        <strain evidence="14 15">PY_sf001</strain>
    </source>
</reference>
<keyword evidence="15" id="KW-1185">Reference proteome</keyword>
<evidence type="ECO:0000256" key="11">
    <source>
        <dbReference type="ARBA" id="ARBA00079049"/>
    </source>
</evidence>